<reference evidence="1" key="1">
    <citation type="journal article" date="2023" name="Plant J.">
        <title>Genome sequences and population genomics provide insights into the demographic history, inbreeding, and mutation load of two 'living fossil' tree species of Dipteronia.</title>
        <authorList>
            <person name="Feng Y."/>
            <person name="Comes H.P."/>
            <person name="Chen J."/>
            <person name="Zhu S."/>
            <person name="Lu R."/>
            <person name="Zhang X."/>
            <person name="Li P."/>
            <person name="Qiu J."/>
            <person name="Olsen K.M."/>
            <person name="Qiu Y."/>
        </authorList>
    </citation>
    <scope>NUCLEOTIDE SEQUENCE</scope>
    <source>
        <strain evidence="1">NBL</strain>
    </source>
</reference>
<dbReference type="EMBL" id="JANJYJ010000006">
    <property type="protein sequence ID" value="KAK3204916.1"/>
    <property type="molecule type" value="Genomic_DNA"/>
</dbReference>
<name>A0AAE0A7S9_9ROSI</name>
<gene>
    <name evidence="1" type="ORF">Dsin_018962</name>
</gene>
<accession>A0AAE0A7S9</accession>
<evidence type="ECO:0000313" key="2">
    <source>
        <dbReference type="Proteomes" id="UP001281410"/>
    </source>
</evidence>
<protein>
    <submittedName>
        <fullName evidence="1">Uncharacterized protein</fullName>
    </submittedName>
</protein>
<evidence type="ECO:0000313" key="1">
    <source>
        <dbReference type="EMBL" id="KAK3204916.1"/>
    </source>
</evidence>
<dbReference type="Proteomes" id="UP001281410">
    <property type="component" value="Unassembled WGS sequence"/>
</dbReference>
<dbReference type="AlphaFoldDB" id="A0AAE0A7S9"/>
<organism evidence="1 2">
    <name type="scientific">Dipteronia sinensis</name>
    <dbReference type="NCBI Taxonomy" id="43782"/>
    <lineage>
        <taxon>Eukaryota</taxon>
        <taxon>Viridiplantae</taxon>
        <taxon>Streptophyta</taxon>
        <taxon>Embryophyta</taxon>
        <taxon>Tracheophyta</taxon>
        <taxon>Spermatophyta</taxon>
        <taxon>Magnoliopsida</taxon>
        <taxon>eudicotyledons</taxon>
        <taxon>Gunneridae</taxon>
        <taxon>Pentapetalae</taxon>
        <taxon>rosids</taxon>
        <taxon>malvids</taxon>
        <taxon>Sapindales</taxon>
        <taxon>Sapindaceae</taxon>
        <taxon>Hippocastanoideae</taxon>
        <taxon>Acereae</taxon>
        <taxon>Dipteronia</taxon>
    </lineage>
</organism>
<proteinExistence type="predicted"/>
<comment type="caution">
    <text evidence="1">The sequence shown here is derived from an EMBL/GenBank/DDBJ whole genome shotgun (WGS) entry which is preliminary data.</text>
</comment>
<dbReference type="PANTHER" id="PTHR31973:SF195">
    <property type="entry name" value="MUDR FAMILY TRANSPOSASE"/>
    <property type="match status" value="1"/>
</dbReference>
<dbReference type="PANTHER" id="PTHR31973">
    <property type="entry name" value="POLYPROTEIN, PUTATIVE-RELATED"/>
    <property type="match status" value="1"/>
</dbReference>
<keyword evidence="2" id="KW-1185">Reference proteome</keyword>
<sequence length="164" mass="19525">MKIVYPIAPHGLCGFHMVMNIKNRFKREDVTGIFKCASKCYKESEFMEEMNQLRWVHPKAYDYVMKIGKETWLRAYSLLRRYAMLTSSIAKCLNLCLRHALQMPVTVLIEFIRDMMQKWFHNQRNHADTLRSQLTTWATNLLNERNEDSTIFTVCPIDWNELLV</sequence>